<dbReference type="HOGENOM" id="CLU_2943175_0_0_1"/>
<dbReference type="EMBL" id="CH476622">
    <property type="protein sequence ID" value="EDN96437.1"/>
    <property type="molecule type" value="Genomic_DNA"/>
</dbReference>
<dbReference type="GeneID" id="5493817"/>
<dbReference type="AlphaFoldDB" id="A7E7T5"/>
<sequence>MTSISRLRCNKAKSHCPDFFRSRAVHASLKPETDSRKFHEHGVTTGLARRSQKTFEYNDE</sequence>
<dbReference type="Proteomes" id="UP000001312">
    <property type="component" value="Unassembled WGS sequence"/>
</dbReference>
<feature type="region of interest" description="Disordered" evidence="1">
    <location>
        <begin position="31"/>
        <end position="60"/>
    </location>
</feature>
<gene>
    <name evidence="2" type="ORF">SS1G_01363</name>
</gene>
<proteinExistence type="predicted"/>
<accession>A7E7T5</accession>
<dbReference type="KEGG" id="ssl:SS1G_01363"/>
<name>A7E7T5_SCLS1</name>
<reference evidence="3" key="1">
    <citation type="journal article" date="2011" name="PLoS Genet.">
        <title>Genomic analysis of the necrotrophic fungal pathogens Sclerotinia sclerotiorum and Botrytis cinerea.</title>
        <authorList>
            <person name="Amselem J."/>
            <person name="Cuomo C.A."/>
            <person name="van Kan J.A."/>
            <person name="Viaud M."/>
            <person name="Benito E.P."/>
            <person name="Couloux A."/>
            <person name="Coutinho P.M."/>
            <person name="de Vries R.P."/>
            <person name="Dyer P.S."/>
            <person name="Fillinger S."/>
            <person name="Fournier E."/>
            <person name="Gout L."/>
            <person name="Hahn M."/>
            <person name="Kohn L."/>
            <person name="Lapalu N."/>
            <person name="Plummer K.M."/>
            <person name="Pradier J.M."/>
            <person name="Quevillon E."/>
            <person name="Sharon A."/>
            <person name="Simon A."/>
            <person name="ten Have A."/>
            <person name="Tudzynski B."/>
            <person name="Tudzynski P."/>
            <person name="Wincker P."/>
            <person name="Andrew M."/>
            <person name="Anthouard V."/>
            <person name="Beever R.E."/>
            <person name="Beffa R."/>
            <person name="Benoit I."/>
            <person name="Bouzid O."/>
            <person name="Brault B."/>
            <person name="Chen Z."/>
            <person name="Choquer M."/>
            <person name="Collemare J."/>
            <person name="Cotton P."/>
            <person name="Danchin E.G."/>
            <person name="Da Silva C."/>
            <person name="Gautier A."/>
            <person name="Giraud C."/>
            <person name="Giraud T."/>
            <person name="Gonzalez C."/>
            <person name="Grossetete S."/>
            <person name="Guldener U."/>
            <person name="Henrissat B."/>
            <person name="Howlett B.J."/>
            <person name="Kodira C."/>
            <person name="Kretschmer M."/>
            <person name="Lappartient A."/>
            <person name="Leroch M."/>
            <person name="Levis C."/>
            <person name="Mauceli E."/>
            <person name="Neuveglise C."/>
            <person name="Oeser B."/>
            <person name="Pearson M."/>
            <person name="Poulain J."/>
            <person name="Poussereau N."/>
            <person name="Quesneville H."/>
            <person name="Rascle C."/>
            <person name="Schumacher J."/>
            <person name="Segurens B."/>
            <person name="Sexton A."/>
            <person name="Silva E."/>
            <person name="Sirven C."/>
            <person name="Soanes D.M."/>
            <person name="Talbot N.J."/>
            <person name="Templeton M."/>
            <person name="Yandava C."/>
            <person name="Yarden O."/>
            <person name="Zeng Q."/>
            <person name="Rollins J.A."/>
            <person name="Lebrun M.H."/>
            <person name="Dickman M."/>
        </authorList>
    </citation>
    <scope>NUCLEOTIDE SEQUENCE [LARGE SCALE GENOMIC DNA]</scope>
    <source>
        <strain evidence="3">ATCC 18683 / 1980 / Ss-1</strain>
    </source>
</reference>
<evidence type="ECO:0000313" key="3">
    <source>
        <dbReference type="Proteomes" id="UP000001312"/>
    </source>
</evidence>
<keyword evidence="3" id="KW-1185">Reference proteome</keyword>
<evidence type="ECO:0000313" key="2">
    <source>
        <dbReference type="EMBL" id="EDN96437.1"/>
    </source>
</evidence>
<evidence type="ECO:0000256" key="1">
    <source>
        <dbReference type="SAM" id="MobiDB-lite"/>
    </source>
</evidence>
<dbReference type="RefSeq" id="XP_001597169.1">
    <property type="nucleotide sequence ID" value="XM_001597119.1"/>
</dbReference>
<protein>
    <submittedName>
        <fullName evidence="2">Uncharacterized protein</fullName>
    </submittedName>
</protein>
<dbReference type="InParanoid" id="A7E7T5"/>
<organism evidence="2 3">
    <name type="scientific">Sclerotinia sclerotiorum (strain ATCC 18683 / 1980 / Ss-1)</name>
    <name type="common">White mold</name>
    <name type="synonym">Whetzelinia sclerotiorum</name>
    <dbReference type="NCBI Taxonomy" id="665079"/>
    <lineage>
        <taxon>Eukaryota</taxon>
        <taxon>Fungi</taxon>
        <taxon>Dikarya</taxon>
        <taxon>Ascomycota</taxon>
        <taxon>Pezizomycotina</taxon>
        <taxon>Leotiomycetes</taxon>
        <taxon>Helotiales</taxon>
        <taxon>Sclerotiniaceae</taxon>
        <taxon>Sclerotinia</taxon>
    </lineage>
</organism>
<feature type="compositionally biased region" description="Basic and acidic residues" evidence="1">
    <location>
        <begin position="31"/>
        <end position="42"/>
    </location>
</feature>